<reference evidence="10 11" key="1">
    <citation type="submission" date="2020-08" db="EMBL/GenBank/DDBJ databases">
        <title>Genomic Encyclopedia of Type Strains, Phase IV (KMG-IV): sequencing the most valuable type-strain genomes for metagenomic binning, comparative biology and taxonomic classification.</title>
        <authorList>
            <person name="Goeker M."/>
        </authorList>
    </citation>
    <scope>NUCLEOTIDE SEQUENCE [LARGE SCALE GENOMIC DNA]</scope>
    <source>
        <strain evidence="10 11">DSM 24163</strain>
    </source>
</reference>
<name>A0A7W8DBP1_9GAMM</name>
<dbReference type="GO" id="GO:0106073">
    <property type="term" value="F:dolichyl pyrophosphate Glc2Man9GlcNAc2 alpha-1,2-glucosyltransferase activity"/>
    <property type="evidence" value="ECO:0007669"/>
    <property type="project" value="UniProtKB-EC"/>
</dbReference>
<evidence type="ECO:0000256" key="5">
    <source>
        <dbReference type="ARBA" id="ARBA00022692"/>
    </source>
</evidence>
<dbReference type="EC" id="2.4.1.256" evidence="10"/>
<dbReference type="RefSeq" id="WP_183962364.1">
    <property type="nucleotide sequence ID" value="NZ_JACHHP010000008.1"/>
</dbReference>
<evidence type="ECO:0000256" key="1">
    <source>
        <dbReference type="ARBA" id="ARBA00004477"/>
    </source>
</evidence>
<comment type="subcellular location">
    <subcellularLocation>
        <location evidence="1">Endoplasmic reticulum membrane</location>
        <topology evidence="1">Multi-pass membrane protein</topology>
    </subcellularLocation>
</comment>
<keyword evidence="5 9" id="KW-0812">Transmembrane</keyword>
<organism evidence="10 11">
    <name type="scientific">Chiayiivirga flava</name>
    <dbReference type="NCBI Taxonomy" id="659595"/>
    <lineage>
        <taxon>Bacteria</taxon>
        <taxon>Pseudomonadati</taxon>
        <taxon>Pseudomonadota</taxon>
        <taxon>Gammaproteobacteria</taxon>
        <taxon>Lysobacterales</taxon>
        <taxon>Lysobacteraceae</taxon>
        <taxon>Chiayiivirga</taxon>
    </lineage>
</organism>
<dbReference type="Pfam" id="PF04922">
    <property type="entry name" value="DIE2_ALG10"/>
    <property type="match status" value="1"/>
</dbReference>
<feature type="transmembrane region" description="Helical" evidence="9">
    <location>
        <begin position="325"/>
        <end position="345"/>
    </location>
</feature>
<evidence type="ECO:0000256" key="4">
    <source>
        <dbReference type="ARBA" id="ARBA00022679"/>
    </source>
</evidence>
<evidence type="ECO:0000313" key="11">
    <source>
        <dbReference type="Proteomes" id="UP000521199"/>
    </source>
</evidence>
<feature type="transmembrane region" description="Helical" evidence="9">
    <location>
        <begin position="172"/>
        <end position="191"/>
    </location>
</feature>
<keyword evidence="11" id="KW-1185">Reference proteome</keyword>
<keyword evidence="6" id="KW-0256">Endoplasmic reticulum</keyword>
<gene>
    <name evidence="10" type="ORF">HNQ52_003321</name>
</gene>
<proteinExistence type="predicted"/>
<sequence>MPAPFSTSRSRIELGWLGLALAWAVMVLCTWTGAVLGDEWVHWHQIARFVHHDYRVFDEYLTNIPGYHWLMTALLWLFGGEWVGQARAINSAFGLAALLAFHVARRDLHPSDAQRETALMLFLPVLFPYWFLVYTDTLALAFLLAAALAQVRGRHGWAALALVGSMAVRQNNVFWVGFLALLTLWPLWRDARFRVWTVWRDSIALAWPYGLAVLAFLAYWAWNGSISYSNAQGVNAHPDVKFDVGNPYFLLFIAGCLLPLQAVAGVRRFVAAARRRPWLWLAPVLVFGLYAWLFKVHHPYNTFEGDYFLRNTLLQTVAKQYTRPWFVFGAIATLAACGLACTRFVRSEYRWLLPLSLVFVGASWLIETRYAIVPMALLLLLRVPERDWMERVTLVWWIGIATWFAVGIFDFHFMI</sequence>
<feature type="transmembrane region" description="Helical" evidence="9">
    <location>
        <begin position="125"/>
        <end position="152"/>
    </location>
</feature>
<dbReference type="EMBL" id="JACHHP010000008">
    <property type="protein sequence ID" value="MBB5209748.1"/>
    <property type="molecule type" value="Genomic_DNA"/>
</dbReference>
<keyword evidence="4 10" id="KW-0808">Transferase</keyword>
<comment type="caution">
    <text evidence="10">The sequence shown here is derived from an EMBL/GenBank/DDBJ whole genome shotgun (WGS) entry which is preliminary data.</text>
</comment>
<feature type="transmembrane region" description="Helical" evidence="9">
    <location>
        <begin position="84"/>
        <end position="104"/>
    </location>
</feature>
<feature type="transmembrane region" description="Helical" evidence="9">
    <location>
        <begin position="248"/>
        <end position="266"/>
    </location>
</feature>
<evidence type="ECO:0000313" key="10">
    <source>
        <dbReference type="EMBL" id="MBB5209748.1"/>
    </source>
</evidence>
<feature type="transmembrane region" description="Helical" evidence="9">
    <location>
        <begin position="14"/>
        <end position="36"/>
    </location>
</feature>
<dbReference type="GO" id="GO:0006488">
    <property type="term" value="P:dolichol-linked oligosaccharide biosynthetic process"/>
    <property type="evidence" value="ECO:0007669"/>
    <property type="project" value="InterPro"/>
</dbReference>
<evidence type="ECO:0000256" key="6">
    <source>
        <dbReference type="ARBA" id="ARBA00022824"/>
    </source>
</evidence>
<dbReference type="PANTHER" id="PTHR12989:SF10">
    <property type="entry name" value="DOL-P-GLC:GLC(2)MAN(9)GLCNAC(2)-PP-DOL ALPHA-1,2-GLUCOSYLTRANSFERASE-RELATED"/>
    <property type="match status" value="1"/>
</dbReference>
<dbReference type="Proteomes" id="UP000521199">
    <property type="component" value="Unassembled WGS sequence"/>
</dbReference>
<accession>A0A7W8DBP1</accession>
<evidence type="ECO:0000256" key="9">
    <source>
        <dbReference type="SAM" id="Phobius"/>
    </source>
</evidence>
<keyword evidence="8 9" id="KW-0472">Membrane</keyword>
<dbReference type="AlphaFoldDB" id="A0A7W8DBP1"/>
<evidence type="ECO:0000256" key="2">
    <source>
        <dbReference type="ARBA" id="ARBA00004922"/>
    </source>
</evidence>
<protein>
    <submittedName>
        <fullName evidence="10">Alpha-1,2-glucosyltransferase</fullName>
        <ecNumber evidence="10">2.4.1.256</ecNumber>
    </submittedName>
</protein>
<feature type="transmembrane region" description="Helical" evidence="9">
    <location>
        <begin position="203"/>
        <end position="222"/>
    </location>
</feature>
<evidence type="ECO:0000256" key="7">
    <source>
        <dbReference type="ARBA" id="ARBA00022989"/>
    </source>
</evidence>
<feature type="transmembrane region" description="Helical" evidence="9">
    <location>
        <begin position="394"/>
        <end position="413"/>
    </location>
</feature>
<feature type="transmembrane region" description="Helical" evidence="9">
    <location>
        <begin position="278"/>
        <end position="294"/>
    </location>
</feature>
<dbReference type="InterPro" id="IPR016900">
    <property type="entry name" value="Alg10"/>
</dbReference>
<keyword evidence="7 9" id="KW-1133">Transmembrane helix</keyword>
<comment type="pathway">
    <text evidence="2">Protein modification; protein glycosylation.</text>
</comment>
<evidence type="ECO:0000256" key="3">
    <source>
        <dbReference type="ARBA" id="ARBA00022676"/>
    </source>
</evidence>
<dbReference type="PANTHER" id="PTHR12989">
    <property type="entry name" value="ALPHA-1,2-GLUCOSYLTRANSFERASE ALG10"/>
    <property type="match status" value="1"/>
</dbReference>
<feature type="transmembrane region" description="Helical" evidence="9">
    <location>
        <begin position="357"/>
        <end position="382"/>
    </location>
</feature>
<keyword evidence="3 10" id="KW-0328">Glycosyltransferase</keyword>
<evidence type="ECO:0000256" key="8">
    <source>
        <dbReference type="ARBA" id="ARBA00023136"/>
    </source>
</evidence>